<accession>A0ACB9ZGK5</accession>
<keyword evidence="2" id="KW-1185">Reference proteome</keyword>
<dbReference type="Proteomes" id="UP001497700">
    <property type="component" value="Unassembled WGS sequence"/>
</dbReference>
<evidence type="ECO:0000313" key="1">
    <source>
        <dbReference type="EMBL" id="KAI4870786.1"/>
    </source>
</evidence>
<protein>
    <submittedName>
        <fullName evidence="1">Uncharacterized protein</fullName>
    </submittedName>
</protein>
<comment type="caution">
    <text evidence="1">The sequence shown here is derived from an EMBL/GenBank/DDBJ whole genome shotgun (WGS) entry which is preliminary data.</text>
</comment>
<proteinExistence type="predicted"/>
<organism evidence="1 2">
    <name type="scientific">Hypoxylon rubiginosum</name>
    <dbReference type="NCBI Taxonomy" id="110542"/>
    <lineage>
        <taxon>Eukaryota</taxon>
        <taxon>Fungi</taxon>
        <taxon>Dikarya</taxon>
        <taxon>Ascomycota</taxon>
        <taxon>Pezizomycotina</taxon>
        <taxon>Sordariomycetes</taxon>
        <taxon>Xylariomycetidae</taxon>
        <taxon>Xylariales</taxon>
        <taxon>Hypoxylaceae</taxon>
        <taxon>Hypoxylon</taxon>
    </lineage>
</organism>
<reference evidence="1 2" key="1">
    <citation type="journal article" date="2022" name="New Phytol.">
        <title>Ecological generalism drives hyperdiversity of secondary metabolite gene clusters in xylarialean endophytes.</title>
        <authorList>
            <person name="Franco M.E.E."/>
            <person name="Wisecaver J.H."/>
            <person name="Arnold A.E."/>
            <person name="Ju Y.M."/>
            <person name="Slot J.C."/>
            <person name="Ahrendt S."/>
            <person name="Moore L.P."/>
            <person name="Eastman K.E."/>
            <person name="Scott K."/>
            <person name="Konkel Z."/>
            <person name="Mondo S.J."/>
            <person name="Kuo A."/>
            <person name="Hayes R.D."/>
            <person name="Haridas S."/>
            <person name="Andreopoulos B."/>
            <person name="Riley R."/>
            <person name="LaButti K."/>
            <person name="Pangilinan J."/>
            <person name="Lipzen A."/>
            <person name="Amirebrahimi M."/>
            <person name="Yan J."/>
            <person name="Adam C."/>
            <person name="Keymanesh K."/>
            <person name="Ng V."/>
            <person name="Louie K."/>
            <person name="Northen T."/>
            <person name="Drula E."/>
            <person name="Henrissat B."/>
            <person name="Hsieh H.M."/>
            <person name="Youens-Clark K."/>
            <person name="Lutzoni F."/>
            <person name="Miadlikowska J."/>
            <person name="Eastwood D.C."/>
            <person name="Hamelin R.C."/>
            <person name="Grigoriev I.V."/>
            <person name="U'Ren J.M."/>
        </authorList>
    </citation>
    <scope>NUCLEOTIDE SEQUENCE [LARGE SCALE GENOMIC DNA]</scope>
    <source>
        <strain evidence="1 2">CBS 119005</strain>
    </source>
</reference>
<name>A0ACB9ZGK5_9PEZI</name>
<gene>
    <name evidence="1" type="ORF">F4820DRAFT_144647</name>
</gene>
<evidence type="ECO:0000313" key="2">
    <source>
        <dbReference type="Proteomes" id="UP001497700"/>
    </source>
</evidence>
<dbReference type="EMBL" id="MU393422">
    <property type="protein sequence ID" value="KAI4870786.1"/>
    <property type="molecule type" value="Genomic_DNA"/>
</dbReference>
<sequence>MQLFTTITSLVAAATCVSARGRPSLARRDIGGVLICNGANATGACHYEVYSMTDCHDMPDGFSADTKTFAPDGDGFYCWPKVGQCDQICTSPTGCTFGAVSFYNPVKWDLSTIQWDHLIQSFECRLNDTTTA</sequence>